<evidence type="ECO:0000313" key="1">
    <source>
        <dbReference type="EMBL" id="DAE29010.1"/>
    </source>
</evidence>
<accession>A0A8S5RD06</accession>
<protein>
    <submittedName>
        <fullName evidence="1">Uncharacterized protein</fullName>
    </submittedName>
</protein>
<dbReference type="EMBL" id="BK059092">
    <property type="protein sequence ID" value="DAE29010.1"/>
    <property type="molecule type" value="Genomic_DNA"/>
</dbReference>
<name>A0A8S5RD06_9VIRU</name>
<sequence length="40" mass="4743">MKKSKRRKNKVDNFSDIHIIWGKGVCTIYSDKNNYLKVTI</sequence>
<proteinExistence type="predicted"/>
<organism evidence="1">
    <name type="scientific">virus sp. ctPYc18</name>
    <dbReference type="NCBI Taxonomy" id="2828251"/>
    <lineage>
        <taxon>Viruses</taxon>
    </lineage>
</organism>
<reference evidence="1" key="1">
    <citation type="journal article" date="2021" name="Proc. Natl. Acad. Sci. U.S.A.">
        <title>A Catalog of Tens of Thousands of Viruses from Human Metagenomes Reveals Hidden Associations with Chronic Diseases.</title>
        <authorList>
            <person name="Tisza M.J."/>
            <person name="Buck C.B."/>
        </authorList>
    </citation>
    <scope>NUCLEOTIDE SEQUENCE</scope>
    <source>
        <strain evidence="1">CtPYc18</strain>
    </source>
</reference>